<evidence type="ECO:0000313" key="1">
    <source>
        <dbReference type="EMBL" id="CAG1865512.1"/>
    </source>
</evidence>
<name>A0A804LBC5_MUSAM</name>
<dbReference type="EMBL" id="HG996475">
    <property type="protein sequence ID" value="CAG1865512.1"/>
    <property type="molecule type" value="Genomic_DNA"/>
</dbReference>
<sequence>MLIFLQKLPLPRWCQCSRTNFLGCKWLTTSSSSRTMLVSPTSHSIAIATQSTPYLMSSPNTMINTMTFSFPTNTNMKQRLWNRSEELSLILL</sequence>
<reference evidence="1" key="1">
    <citation type="submission" date="2021-03" db="EMBL/GenBank/DDBJ databases">
        <authorList>
            <consortium name="Genoscope - CEA"/>
            <person name="William W."/>
        </authorList>
    </citation>
    <scope>NUCLEOTIDE SEQUENCE</scope>
    <source>
        <strain evidence="1">Doubled-haploid Pahang</strain>
    </source>
</reference>
<gene>
    <name evidence="1" type="ORF">GSMUA_01160.1</name>
</gene>
<evidence type="ECO:0000313" key="3">
    <source>
        <dbReference type="Proteomes" id="UP000012960"/>
    </source>
</evidence>
<keyword evidence="3" id="KW-1185">Reference proteome</keyword>
<proteinExistence type="predicted"/>
<dbReference type="Gramene" id="Ma11_t24000.1">
    <property type="protein sequence ID" value="Ma11_p24000.1"/>
    <property type="gene ID" value="Ma11_g24000"/>
</dbReference>
<reference evidence="2" key="2">
    <citation type="submission" date="2021-05" db="UniProtKB">
        <authorList>
            <consortium name="EnsemblPlants"/>
        </authorList>
    </citation>
    <scope>IDENTIFICATION</scope>
    <source>
        <strain evidence="2">subsp. malaccensis</strain>
    </source>
</reference>
<accession>A0A804LBC5</accession>
<dbReference type="EnsemblPlants" id="Ma11_t24000.1">
    <property type="protein sequence ID" value="Ma11_p24000.1"/>
    <property type="gene ID" value="Ma11_g24000"/>
</dbReference>
<evidence type="ECO:0000313" key="2">
    <source>
        <dbReference type="EnsemblPlants" id="Ma11_p24000.1"/>
    </source>
</evidence>
<organism evidence="2 3">
    <name type="scientific">Musa acuminata subsp. malaccensis</name>
    <name type="common">Wild banana</name>
    <name type="synonym">Musa malaccensis</name>
    <dbReference type="NCBI Taxonomy" id="214687"/>
    <lineage>
        <taxon>Eukaryota</taxon>
        <taxon>Viridiplantae</taxon>
        <taxon>Streptophyta</taxon>
        <taxon>Embryophyta</taxon>
        <taxon>Tracheophyta</taxon>
        <taxon>Spermatophyta</taxon>
        <taxon>Magnoliopsida</taxon>
        <taxon>Liliopsida</taxon>
        <taxon>Zingiberales</taxon>
        <taxon>Musaceae</taxon>
        <taxon>Musa</taxon>
    </lineage>
</organism>
<protein>
    <submittedName>
        <fullName evidence="1">(wild Malaysian banana) hypothetical protein</fullName>
    </submittedName>
</protein>
<dbReference type="AlphaFoldDB" id="A0A804LBC5"/>
<dbReference type="InParanoid" id="A0A804LBC5"/>
<dbReference type="Proteomes" id="UP000012960">
    <property type="component" value="Unplaced"/>
</dbReference>